<organism evidence="8 9">
    <name type="scientific">Sinorhizobium americanum</name>
    <dbReference type="NCBI Taxonomy" id="194963"/>
    <lineage>
        <taxon>Bacteria</taxon>
        <taxon>Pseudomonadati</taxon>
        <taxon>Pseudomonadota</taxon>
        <taxon>Alphaproteobacteria</taxon>
        <taxon>Hyphomicrobiales</taxon>
        <taxon>Rhizobiaceae</taxon>
        <taxon>Sinorhizobium/Ensifer group</taxon>
        <taxon>Sinorhizobium</taxon>
    </lineage>
</organism>
<comment type="caution">
    <text evidence="8">The sequence shown here is derived from an EMBL/GenBank/DDBJ whole genome shotgun (WGS) entry which is preliminary data.</text>
</comment>
<dbReference type="PANTHER" id="PTHR10491:SF4">
    <property type="entry name" value="METHIONINE ADENOSYLTRANSFERASE 2 SUBUNIT BETA"/>
    <property type="match status" value="1"/>
</dbReference>
<proteinExistence type="inferred from homology"/>
<protein>
    <recommendedName>
        <fullName evidence="4 6">dTDP-4-dehydrorhamnose reductase</fullName>
        <ecNumber evidence="3 6">1.1.1.133</ecNumber>
    </recommendedName>
</protein>
<name>A0A4R2AU65_9HYPH</name>
<keyword evidence="6" id="KW-0521">NADP</keyword>
<dbReference type="InterPro" id="IPR036291">
    <property type="entry name" value="NAD(P)-bd_dom_sf"/>
</dbReference>
<feature type="domain" description="RmlD-like substrate binding" evidence="7">
    <location>
        <begin position="1"/>
        <end position="284"/>
    </location>
</feature>
<sequence>MKVLLFGSTGLLGQALEQYFRKQEHNVVGVARTNSRISLDIRDEESLRSILYEENPDVVINCAALVDIERCEAERAEAWAINAQPLIAMTAWSNEWRRPLIHVSTDQFFTGDRQLAHREDHPVTILNNYASTKFIAEQLALSGQYSLVLRTAIVGIRGWERLTFAEWAFDAVANDRPIRMFRDAYTSAIDVESVAQVMYALLSDGRTGLYNVGTNEVYSKADFVLELANQLDRPLTNAAYGSVTEMAARRGDSLGLDVAKVQQALSREMPTLKDVVANVIRQYKVRKIHDV</sequence>
<dbReference type="GO" id="GO:0008831">
    <property type="term" value="F:dTDP-4-dehydrorhamnose reductase activity"/>
    <property type="evidence" value="ECO:0007669"/>
    <property type="project" value="UniProtKB-EC"/>
</dbReference>
<dbReference type="Gene3D" id="3.40.50.720">
    <property type="entry name" value="NAD(P)-binding Rossmann-like Domain"/>
    <property type="match status" value="1"/>
</dbReference>
<dbReference type="SUPFAM" id="SSF51735">
    <property type="entry name" value="NAD(P)-binding Rossmann-fold domains"/>
    <property type="match status" value="1"/>
</dbReference>
<dbReference type="PANTHER" id="PTHR10491">
    <property type="entry name" value="DTDP-4-DEHYDRORHAMNOSE REDUCTASE"/>
    <property type="match status" value="1"/>
</dbReference>
<reference evidence="8 9" key="1">
    <citation type="submission" date="2019-03" db="EMBL/GenBank/DDBJ databases">
        <title>Genomic Encyclopedia of Type Strains, Phase IV (KMG-V): Genome sequencing to study the core and pangenomes of soil and plant-associated prokaryotes.</title>
        <authorList>
            <person name="Whitman W."/>
        </authorList>
    </citation>
    <scope>NUCLEOTIDE SEQUENCE [LARGE SCALE GENOMIC DNA]</scope>
    <source>
        <strain evidence="8 9">23C40</strain>
    </source>
</reference>
<dbReference type="AlphaFoldDB" id="A0A4R2AU65"/>
<gene>
    <name evidence="8" type="ORF">EV184_13917</name>
</gene>
<evidence type="ECO:0000256" key="1">
    <source>
        <dbReference type="ARBA" id="ARBA00004781"/>
    </source>
</evidence>
<accession>A0A4R2AU65</accession>
<dbReference type="Gene3D" id="3.90.25.10">
    <property type="entry name" value="UDP-galactose 4-epimerase, domain 1"/>
    <property type="match status" value="1"/>
</dbReference>
<evidence type="ECO:0000256" key="5">
    <source>
        <dbReference type="ARBA" id="ARBA00048200"/>
    </source>
</evidence>
<evidence type="ECO:0000256" key="4">
    <source>
        <dbReference type="ARBA" id="ARBA00017099"/>
    </source>
</evidence>
<evidence type="ECO:0000259" key="7">
    <source>
        <dbReference type="Pfam" id="PF04321"/>
    </source>
</evidence>
<evidence type="ECO:0000313" key="8">
    <source>
        <dbReference type="EMBL" id="TCN17286.1"/>
    </source>
</evidence>
<evidence type="ECO:0000256" key="6">
    <source>
        <dbReference type="RuleBase" id="RU364082"/>
    </source>
</evidence>
<comment type="similarity">
    <text evidence="2 6">Belongs to the dTDP-4-dehydrorhamnose reductase family.</text>
</comment>
<dbReference type="GO" id="GO:0019305">
    <property type="term" value="P:dTDP-rhamnose biosynthetic process"/>
    <property type="evidence" value="ECO:0007669"/>
    <property type="project" value="UniProtKB-UniPathway"/>
</dbReference>
<evidence type="ECO:0000256" key="3">
    <source>
        <dbReference type="ARBA" id="ARBA00012929"/>
    </source>
</evidence>
<dbReference type="InterPro" id="IPR005913">
    <property type="entry name" value="dTDP_dehydrorham_reduct"/>
</dbReference>
<dbReference type="EC" id="1.1.1.133" evidence="3 6"/>
<dbReference type="Pfam" id="PF04321">
    <property type="entry name" value="RmlD_sub_bind"/>
    <property type="match status" value="1"/>
</dbReference>
<dbReference type="InterPro" id="IPR029903">
    <property type="entry name" value="RmlD-like-bd"/>
</dbReference>
<comment type="catalytic activity">
    <reaction evidence="5 6">
        <text>dTDP-beta-L-rhamnose + NADP(+) = dTDP-4-dehydro-beta-L-rhamnose + NADPH + H(+)</text>
        <dbReference type="Rhea" id="RHEA:21796"/>
        <dbReference type="ChEBI" id="CHEBI:15378"/>
        <dbReference type="ChEBI" id="CHEBI:57510"/>
        <dbReference type="ChEBI" id="CHEBI:57783"/>
        <dbReference type="ChEBI" id="CHEBI:58349"/>
        <dbReference type="ChEBI" id="CHEBI:62830"/>
        <dbReference type="EC" id="1.1.1.133"/>
    </reaction>
</comment>
<keyword evidence="6" id="KW-0560">Oxidoreductase</keyword>
<comment type="function">
    <text evidence="6">Catalyzes the reduction of dTDP-6-deoxy-L-lyxo-4-hexulose to yield dTDP-L-rhamnose.</text>
</comment>
<dbReference type="Proteomes" id="UP000295043">
    <property type="component" value="Unassembled WGS sequence"/>
</dbReference>
<comment type="cofactor">
    <cofactor evidence="6">
        <name>Mg(2+)</name>
        <dbReference type="ChEBI" id="CHEBI:18420"/>
    </cofactor>
    <text evidence="6">Binds 1 Mg(2+) ion per monomer.</text>
</comment>
<comment type="pathway">
    <text evidence="1 6">Carbohydrate biosynthesis; dTDP-L-rhamnose biosynthesis.</text>
</comment>
<dbReference type="RefSeq" id="WP_165914176.1">
    <property type="nucleotide sequence ID" value="NZ_SLVU01000039.1"/>
</dbReference>
<dbReference type="UniPathway" id="UPA00124"/>
<evidence type="ECO:0000313" key="9">
    <source>
        <dbReference type="Proteomes" id="UP000295043"/>
    </source>
</evidence>
<dbReference type="EMBL" id="SLVU01000039">
    <property type="protein sequence ID" value="TCN17286.1"/>
    <property type="molecule type" value="Genomic_DNA"/>
</dbReference>
<evidence type="ECO:0000256" key="2">
    <source>
        <dbReference type="ARBA" id="ARBA00010944"/>
    </source>
</evidence>